<proteinExistence type="predicted"/>
<reference evidence="4 5" key="1">
    <citation type="journal article" date="2013" name="Biodegradation">
        <title>Quantitative proteomic analysis of ibuprofen-degrading Patulibacter sp. strain I11.</title>
        <authorList>
            <person name="Almeida B."/>
            <person name="Kjeldal H."/>
            <person name="Lolas I."/>
            <person name="Knudsen A.D."/>
            <person name="Carvalho G."/>
            <person name="Nielsen K.L."/>
            <person name="Barreto Crespo M.T."/>
            <person name="Stensballe A."/>
            <person name="Nielsen J.L."/>
        </authorList>
    </citation>
    <scope>NUCLEOTIDE SEQUENCE [LARGE SCALE GENOMIC DNA]</scope>
    <source>
        <strain evidence="4 5">I11</strain>
    </source>
</reference>
<dbReference type="GO" id="GO:0009103">
    <property type="term" value="P:lipopolysaccharide biosynthetic process"/>
    <property type="evidence" value="ECO:0007669"/>
    <property type="project" value="TreeGrafter"/>
</dbReference>
<keyword evidence="5" id="KW-1185">Reference proteome</keyword>
<sequence>MHVRIVDPSAYTPPYDHALCSALARAGVRVTLVTSDFPYGTVPGPDGYEIEHGFYRRSLGAPGSRVRRLSKLAGHLPDMRALRRASRDADVVHFQWLAVQPLDVHLLPRDRPVVLTAHDVLPREPRPGQERAQARLYERVDAVVVHSHHGRDRLVDRLDVDPAKVHVIPHGAFRHLTTVPRAHLPSPLPAVKRPVVLCFGLIRPYKGIDVLIDAWRQLTQDRYWPAAELWIVGLPKMDISDLKRDAPVGVRFVDRFVSDAEAAAFFDRADAVVLPYREIDQSGVLFTALAFGKPMVLSDVGGFPEIARDGAADLVPAGDSDALALVLRRLLRDRERRSRLGRRAAELAAGPYSWDGVAAAHRALYEQLVAARA</sequence>
<dbReference type="Pfam" id="PF13692">
    <property type="entry name" value="Glyco_trans_1_4"/>
    <property type="match status" value="1"/>
</dbReference>
<keyword evidence="2 4" id="KW-0808">Transferase</keyword>
<organism evidence="4 5">
    <name type="scientific">Patulibacter medicamentivorans</name>
    <dbReference type="NCBI Taxonomy" id="1097667"/>
    <lineage>
        <taxon>Bacteria</taxon>
        <taxon>Bacillati</taxon>
        <taxon>Actinomycetota</taxon>
        <taxon>Thermoleophilia</taxon>
        <taxon>Solirubrobacterales</taxon>
        <taxon>Patulibacteraceae</taxon>
        <taxon>Patulibacter</taxon>
    </lineage>
</organism>
<dbReference type="RefSeq" id="WP_007572326.1">
    <property type="nucleotide sequence ID" value="NZ_AGUD01000069.1"/>
</dbReference>
<keyword evidence="1" id="KW-0328">Glycosyltransferase</keyword>
<dbReference type="SUPFAM" id="SSF53756">
    <property type="entry name" value="UDP-Glycosyltransferase/glycogen phosphorylase"/>
    <property type="match status" value="1"/>
</dbReference>
<evidence type="ECO:0000259" key="3">
    <source>
        <dbReference type="Pfam" id="PF13439"/>
    </source>
</evidence>
<name>H0E3G2_9ACTN</name>
<gene>
    <name evidence="4" type="ORF">PAI11_13330</name>
</gene>
<dbReference type="InterPro" id="IPR028098">
    <property type="entry name" value="Glyco_trans_4-like_N"/>
</dbReference>
<dbReference type="PANTHER" id="PTHR46401">
    <property type="entry name" value="GLYCOSYLTRANSFERASE WBBK-RELATED"/>
    <property type="match status" value="1"/>
</dbReference>
<dbReference type="EMBL" id="AGUD01000069">
    <property type="protein sequence ID" value="EHN11784.1"/>
    <property type="molecule type" value="Genomic_DNA"/>
</dbReference>
<evidence type="ECO:0000313" key="4">
    <source>
        <dbReference type="EMBL" id="EHN11784.1"/>
    </source>
</evidence>
<dbReference type="OrthoDB" id="9771846at2"/>
<dbReference type="CDD" id="cd03801">
    <property type="entry name" value="GT4_PimA-like"/>
    <property type="match status" value="1"/>
</dbReference>
<evidence type="ECO:0000256" key="1">
    <source>
        <dbReference type="ARBA" id="ARBA00022676"/>
    </source>
</evidence>
<comment type="caution">
    <text evidence="4">The sequence shown here is derived from an EMBL/GenBank/DDBJ whole genome shotgun (WGS) entry which is preliminary data.</text>
</comment>
<dbReference type="Proteomes" id="UP000005143">
    <property type="component" value="Unassembled WGS sequence"/>
</dbReference>
<dbReference type="GO" id="GO:0016757">
    <property type="term" value="F:glycosyltransferase activity"/>
    <property type="evidence" value="ECO:0007669"/>
    <property type="project" value="UniProtKB-KW"/>
</dbReference>
<evidence type="ECO:0000313" key="5">
    <source>
        <dbReference type="Proteomes" id="UP000005143"/>
    </source>
</evidence>
<dbReference type="AlphaFoldDB" id="H0E3G2"/>
<feature type="domain" description="Glycosyltransferase subfamily 4-like N-terminal" evidence="3">
    <location>
        <begin position="17"/>
        <end position="171"/>
    </location>
</feature>
<evidence type="ECO:0000256" key="2">
    <source>
        <dbReference type="ARBA" id="ARBA00022679"/>
    </source>
</evidence>
<dbReference type="Pfam" id="PF13439">
    <property type="entry name" value="Glyco_transf_4"/>
    <property type="match status" value="1"/>
</dbReference>
<dbReference type="Gene3D" id="3.40.50.2000">
    <property type="entry name" value="Glycogen Phosphorylase B"/>
    <property type="match status" value="2"/>
</dbReference>
<accession>H0E3G2</accession>
<dbReference type="PANTHER" id="PTHR46401:SF2">
    <property type="entry name" value="GLYCOSYLTRANSFERASE WBBK-RELATED"/>
    <property type="match status" value="1"/>
</dbReference>
<protein>
    <submittedName>
        <fullName evidence="4">Glycosyl transferase</fullName>
    </submittedName>
</protein>